<evidence type="ECO:0000256" key="5">
    <source>
        <dbReference type="ARBA" id="ARBA00022692"/>
    </source>
</evidence>
<keyword evidence="2" id="KW-1003">Cell membrane</keyword>
<keyword evidence="4" id="KW-0808">Transferase</keyword>
<feature type="transmembrane region" description="Helical" evidence="8">
    <location>
        <begin position="100"/>
        <end position="119"/>
    </location>
</feature>
<evidence type="ECO:0000259" key="9">
    <source>
        <dbReference type="Pfam" id="PF13231"/>
    </source>
</evidence>
<dbReference type="RefSeq" id="WP_196282293.1">
    <property type="nucleotide sequence ID" value="NZ_JADQDQ010000004.1"/>
</dbReference>
<protein>
    <submittedName>
        <fullName evidence="10">Glycosyltransferase family 39 protein</fullName>
    </submittedName>
</protein>
<comment type="caution">
    <text evidence="10">The sequence shown here is derived from an EMBL/GenBank/DDBJ whole genome shotgun (WGS) entry which is preliminary data.</text>
</comment>
<organism evidence="10 11">
    <name type="scientific">Hymenobacter jeongseonensis</name>
    <dbReference type="NCBI Taxonomy" id="2791027"/>
    <lineage>
        <taxon>Bacteria</taxon>
        <taxon>Pseudomonadati</taxon>
        <taxon>Bacteroidota</taxon>
        <taxon>Cytophagia</taxon>
        <taxon>Cytophagales</taxon>
        <taxon>Hymenobacteraceae</taxon>
        <taxon>Hymenobacter</taxon>
    </lineage>
</organism>
<feature type="transmembrane region" description="Helical" evidence="8">
    <location>
        <begin position="76"/>
        <end position="93"/>
    </location>
</feature>
<feature type="transmembrane region" description="Helical" evidence="8">
    <location>
        <begin position="125"/>
        <end position="142"/>
    </location>
</feature>
<accession>A0ABS0IHS6</accession>
<sequence>MKLFTEAGLCQPRSAQAVLGLLLALLAVGLLYGLNAWGPLETSEARYAEIAREMLASGDWLHPRLLGIQHFHKPPLTYWLTALGLAVAGPTAAGVRLLPALAVLAQVGLVYGLGLLFFPGDRLRAVAAAVVYGTLPVVLISALNITTDVYLATLELAAAYAVLRYYQYGQPVWLYCFWLALGLAFLTKGPVGLVLPLMAVAGFYFRQGRRHRPFTVHHALGAGLFLVVGFGWYLYLAAENPAFVRYFLFNHTVERFANPAIFGRSKPWWFYWVLAPVVSLPWSGLLLVQAMRTPWATLPQAWRNVWVFWVLVPLGFFSLSSSKLLLYVLPAFPGVALLAGYYLGRCTEATLHRWQLGMGWFLGVILGAIALLPMVAGVWTMPLTASLAVAAWPAVGLALLRLQHVRWRSAPAGLRVLLAPAVFTLFLLLAAKTLLHQNQLLFNGTRPLAERLQRLGLNGRQVVVYNQLLPSLAFELGQIPVSLFDGNSSLRRETQFEADRSWQHQFVNLQDSAAPPVPLAARWPRPPLLVVKGALKPERHWLRTGLWHEEQVGPWRIYHAP</sequence>
<feature type="transmembrane region" description="Helical" evidence="8">
    <location>
        <begin position="381"/>
        <end position="400"/>
    </location>
</feature>
<keyword evidence="6 8" id="KW-1133">Transmembrane helix</keyword>
<dbReference type="InterPro" id="IPR038731">
    <property type="entry name" value="RgtA/B/C-like"/>
</dbReference>
<gene>
    <name evidence="10" type="ORF">I2I05_10975</name>
</gene>
<evidence type="ECO:0000313" key="10">
    <source>
        <dbReference type="EMBL" id="MBF9237917.1"/>
    </source>
</evidence>
<reference evidence="10 11" key="1">
    <citation type="submission" date="2020-11" db="EMBL/GenBank/DDBJ databases">
        <authorList>
            <person name="Kim M.K."/>
        </authorList>
    </citation>
    <scope>NUCLEOTIDE SEQUENCE [LARGE SCALE GENOMIC DNA]</scope>
    <source>
        <strain evidence="10 11">BT683</strain>
    </source>
</reference>
<evidence type="ECO:0000256" key="8">
    <source>
        <dbReference type="SAM" id="Phobius"/>
    </source>
</evidence>
<comment type="subcellular location">
    <subcellularLocation>
        <location evidence="1">Cell membrane</location>
        <topology evidence="1">Multi-pass membrane protein</topology>
    </subcellularLocation>
</comment>
<dbReference type="Proteomes" id="UP000597617">
    <property type="component" value="Unassembled WGS sequence"/>
</dbReference>
<proteinExistence type="predicted"/>
<evidence type="ECO:0000256" key="4">
    <source>
        <dbReference type="ARBA" id="ARBA00022679"/>
    </source>
</evidence>
<dbReference type="InterPro" id="IPR050297">
    <property type="entry name" value="LipidA_mod_glycosyltrf_83"/>
</dbReference>
<feature type="transmembrane region" description="Helical" evidence="8">
    <location>
        <begin position="412"/>
        <end position="431"/>
    </location>
</feature>
<evidence type="ECO:0000256" key="1">
    <source>
        <dbReference type="ARBA" id="ARBA00004651"/>
    </source>
</evidence>
<dbReference type="PANTHER" id="PTHR33908">
    <property type="entry name" value="MANNOSYLTRANSFERASE YKCB-RELATED"/>
    <property type="match status" value="1"/>
</dbReference>
<evidence type="ECO:0000256" key="3">
    <source>
        <dbReference type="ARBA" id="ARBA00022676"/>
    </source>
</evidence>
<feature type="transmembrane region" description="Helical" evidence="8">
    <location>
        <begin position="172"/>
        <end position="205"/>
    </location>
</feature>
<keyword evidence="7 8" id="KW-0472">Membrane</keyword>
<keyword evidence="11" id="KW-1185">Reference proteome</keyword>
<evidence type="ECO:0000256" key="6">
    <source>
        <dbReference type="ARBA" id="ARBA00022989"/>
    </source>
</evidence>
<evidence type="ECO:0000313" key="11">
    <source>
        <dbReference type="Proteomes" id="UP000597617"/>
    </source>
</evidence>
<dbReference type="PANTHER" id="PTHR33908:SF3">
    <property type="entry name" value="UNDECAPRENYL PHOSPHATE-ALPHA-4-AMINO-4-DEOXY-L-ARABINOSE ARABINOSYL TRANSFERASE"/>
    <property type="match status" value="1"/>
</dbReference>
<feature type="domain" description="Glycosyltransferase RgtA/B/C/D-like" evidence="9">
    <location>
        <begin position="72"/>
        <end position="228"/>
    </location>
</feature>
<feature type="transmembrane region" description="Helical" evidence="8">
    <location>
        <begin position="217"/>
        <end position="238"/>
    </location>
</feature>
<feature type="transmembrane region" description="Helical" evidence="8">
    <location>
        <begin position="325"/>
        <end position="344"/>
    </location>
</feature>
<dbReference type="EMBL" id="JADQDQ010000004">
    <property type="protein sequence ID" value="MBF9237917.1"/>
    <property type="molecule type" value="Genomic_DNA"/>
</dbReference>
<evidence type="ECO:0000256" key="7">
    <source>
        <dbReference type="ARBA" id="ARBA00023136"/>
    </source>
</evidence>
<dbReference type="Pfam" id="PF13231">
    <property type="entry name" value="PMT_2"/>
    <property type="match status" value="1"/>
</dbReference>
<keyword evidence="5 8" id="KW-0812">Transmembrane</keyword>
<feature type="transmembrane region" description="Helical" evidence="8">
    <location>
        <begin position="301"/>
        <end position="319"/>
    </location>
</feature>
<name>A0ABS0IHS6_9BACT</name>
<feature type="transmembrane region" description="Helical" evidence="8">
    <location>
        <begin position="356"/>
        <end position="375"/>
    </location>
</feature>
<keyword evidence="3" id="KW-0328">Glycosyltransferase</keyword>
<evidence type="ECO:0000256" key="2">
    <source>
        <dbReference type="ARBA" id="ARBA00022475"/>
    </source>
</evidence>
<feature type="transmembrane region" description="Helical" evidence="8">
    <location>
        <begin position="269"/>
        <end position="289"/>
    </location>
</feature>